<dbReference type="GO" id="GO:0030015">
    <property type="term" value="C:CCR4-NOT core complex"/>
    <property type="evidence" value="ECO:0007669"/>
    <property type="project" value="EnsemblFungi"/>
</dbReference>
<dbReference type="GO" id="GO:0060090">
    <property type="term" value="F:molecular adaptor activity"/>
    <property type="evidence" value="ECO:0007669"/>
    <property type="project" value="TreeGrafter"/>
</dbReference>
<dbReference type="GeneID" id="11533877"/>
<evidence type="ECO:0000313" key="13">
    <source>
        <dbReference type="EMBL" id="CCE64445.1"/>
    </source>
</evidence>
<evidence type="ECO:0000256" key="5">
    <source>
        <dbReference type="ARBA" id="ARBA00023242"/>
    </source>
</evidence>
<feature type="domain" description="CCR4-Not complex component Not1 C-terminal" evidence="6">
    <location>
        <begin position="1531"/>
        <end position="1896"/>
    </location>
</feature>
<dbReference type="GO" id="GO:0005634">
    <property type="term" value="C:nucleus"/>
    <property type="evidence" value="ECO:0007669"/>
    <property type="project" value="UniProtKB-SubCell"/>
</dbReference>
<evidence type="ECO:0000259" key="12">
    <source>
        <dbReference type="Pfam" id="PF25097"/>
    </source>
</evidence>
<dbReference type="GO" id="GO:0000932">
    <property type="term" value="C:P-body"/>
    <property type="evidence" value="ECO:0007669"/>
    <property type="project" value="TreeGrafter"/>
</dbReference>
<accession>G8BWJ4</accession>
<dbReference type="RefSeq" id="XP_003686879.1">
    <property type="nucleotide sequence ID" value="XM_003686831.1"/>
</dbReference>
<dbReference type="InterPro" id="IPR055454">
    <property type="entry name" value="CNOT1-like_NOT1_connector"/>
</dbReference>
<dbReference type="STRING" id="1071381.G8BWJ4"/>
<proteinExistence type="predicted"/>
<gene>
    <name evidence="13" type="primary">TPHA0H02420</name>
    <name evidence="13" type="ordered locus">TPHA_0H02420</name>
</gene>
<dbReference type="InterPro" id="IPR032193">
    <property type="entry name" value="CNOT1_TTP_bind"/>
</dbReference>
<keyword evidence="2" id="KW-0678">Repressor</keyword>
<dbReference type="GO" id="GO:0000289">
    <property type="term" value="P:nuclear-transcribed mRNA poly(A) tail shortening"/>
    <property type="evidence" value="ECO:0007669"/>
    <property type="project" value="EnsemblFungi"/>
</dbReference>
<dbReference type="InterPro" id="IPR040398">
    <property type="entry name" value="Not1"/>
</dbReference>
<feature type="domain" description="CCR4-NOT transcription complex subunit 1 CAF1-binding" evidence="8">
    <location>
        <begin position="635"/>
        <end position="853"/>
    </location>
</feature>
<feature type="domain" description="CCR4-NOT transcription complex subunit 1-like NOT1 connector" evidence="12">
    <location>
        <begin position="1210"/>
        <end position="1361"/>
    </location>
</feature>
<evidence type="ECO:0000256" key="2">
    <source>
        <dbReference type="ARBA" id="ARBA00022491"/>
    </source>
</evidence>
<dbReference type="Pfam" id="PF04054">
    <property type="entry name" value="Not1"/>
    <property type="match status" value="1"/>
</dbReference>
<dbReference type="OMA" id="VECHYQL"/>
<dbReference type="GO" id="GO:0032968">
    <property type="term" value="P:positive regulation of transcription elongation by RNA polymerase II"/>
    <property type="evidence" value="ECO:0007669"/>
    <property type="project" value="EnsemblFungi"/>
</dbReference>
<dbReference type="eggNOG" id="KOG1831">
    <property type="taxonomic scope" value="Eukaryota"/>
</dbReference>
<evidence type="ECO:0000259" key="11">
    <source>
        <dbReference type="Pfam" id="PF16419"/>
    </source>
</evidence>
<dbReference type="KEGG" id="tpf:TPHA_0H02420"/>
<feature type="domain" description="CCR4-NOT transcription complex subunit 1 HEAT repeat" evidence="10">
    <location>
        <begin position="255"/>
        <end position="400"/>
    </location>
</feature>
<dbReference type="EMBL" id="HE612863">
    <property type="protein sequence ID" value="CCE64445.1"/>
    <property type="molecule type" value="Genomic_DNA"/>
</dbReference>
<dbReference type="Pfam" id="PF16417">
    <property type="entry name" value="CNOT1_TTP_bind"/>
    <property type="match status" value="1"/>
</dbReference>
<dbReference type="Pfam" id="PF16419">
    <property type="entry name" value="CNOT1_HEAT_N"/>
    <property type="match status" value="1"/>
</dbReference>
<dbReference type="HOGENOM" id="CLU_000286_3_1_1"/>
<dbReference type="Pfam" id="PF16415">
    <property type="entry name" value="CNOT1_CAF1_bind"/>
    <property type="match status" value="1"/>
</dbReference>
<name>G8BWJ4_TETPH</name>
<reference evidence="13 14" key="1">
    <citation type="journal article" date="2011" name="Proc. Natl. Acad. Sci. U.S.A.">
        <title>Evolutionary erosion of yeast sex chromosomes by mating-type switching accidents.</title>
        <authorList>
            <person name="Gordon J.L."/>
            <person name="Armisen D."/>
            <person name="Proux-Wera E."/>
            <person name="Oheigeartaigh S.S."/>
            <person name="Byrne K.P."/>
            <person name="Wolfe K.H."/>
        </authorList>
    </citation>
    <scope>NUCLEOTIDE SEQUENCE [LARGE SCALE GENOMIC DNA]</scope>
    <source>
        <strain evidence="14">ATCC 24235 / CBS 4417 / NBRC 1672 / NRRL Y-8282 / UCD 70-5</strain>
    </source>
</reference>
<dbReference type="GO" id="GO:0051726">
    <property type="term" value="P:regulation of cell cycle"/>
    <property type="evidence" value="ECO:0007669"/>
    <property type="project" value="EnsemblFungi"/>
</dbReference>
<evidence type="ECO:0000259" key="9">
    <source>
        <dbReference type="Pfam" id="PF16417"/>
    </source>
</evidence>
<evidence type="ECO:0000256" key="4">
    <source>
        <dbReference type="ARBA" id="ARBA00023163"/>
    </source>
</evidence>
<feature type="domain" description="CCR4-NOT transcription complex subunit 1" evidence="7">
    <location>
        <begin position="931"/>
        <end position="1073"/>
    </location>
</feature>
<dbReference type="GO" id="GO:0006368">
    <property type="term" value="P:transcription elongation by RNA polymerase II"/>
    <property type="evidence" value="ECO:0007669"/>
    <property type="project" value="EnsemblFungi"/>
</dbReference>
<evidence type="ECO:0000313" key="14">
    <source>
        <dbReference type="Proteomes" id="UP000005666"/>
    </source>
</evidence>
<dbReference type="Pfam" id="PF12842">
    <property type="entry name" value="DUF3819"/>
    <property type="match status" value="1"/>
</dbReference>
<dbReference type="OrthoDB" id="1933107at2759"/>
<feature type="domain" description="CCR4-NOT transcription complex subunit 1 HEAT repeat 1" evidence="11">
    <location>
        <begin position="7"/>
        <end position="241"/>
    </location>
</feature>
<organism evidence="13 14">
    <name type="scientific">Tetrapisispora phaffii (strain ATCC 24235 / CBS 4417 / NBRC 1672 / NRRL Y-8282 / UCD 70-5)</name>
    <name type="common">Yeast</name>
    <name type="synonym">Fabospora phaffii</name>
    <dbReference type="NCBI Taxonomy" id="1071381"/>
    <lineage>
        <taxon>Eukaryota</taxon>
        <taxon>Fungi</taxon>
        <taxon>Dikarya</taxon>
        <taxon>Ascomycota</taxon>
        <taxon>Saccharomycotina</taxon>
        <taxon>Saccharomycetes</taxon>
        <taxon>Saccharomycetales</taxon>
        <taxon>Saccharomycetaceae</taxon>
        <taxon>Tetrapisispora</taxon>
    </lineage>
</organism>
<sequence>MNNFKNFQSFITETNLETLVSNLSDLLYSLDGESLNDMIALILSEILAPGSQNGLQSNLNNSWLTPLNKIGDATKIGECVSQAIVDTANNKINWNRVFNLMSTKYFLNNKKVKLSNASLSSVFSILRSGALIDEFLECDWDLNCKLDIAYLLHKWSISEGCFNLLGLEDMKPVITTTNDLPNDLDLNQKMSLLYFKSIASLNLEIFLLRDEMAENEQLPLYQDFFFQDYNNVPEFLALALILDYKKFVLLTENKATIDELLVTLALQVYEKNQVFMKSLIKKLNTIDNNSEKLVEITSSIANNDKLLISNFINILNEENKLNFIINKMEVGESIKILSAATQVGWKGFDEYIDKNLNINSVAGVLDYLEKICSMNDNNTLDRKSRVFDISSLHKIITKLMNLPMNPQERQMFEKIQLSIIIVFPRIINFGYGNDDAILKNGDLVPIPAEVETEMQSYLQQMYSNELSIKDIIDLLRKLRDSDNSRDQDLFTCMTHAVLAESTFFKDYPLDALATTSVLFGSIILFQLLRGFVLDVAFKVILNFAKEGPESKMFKFAIQAIYAFKMRLVDYPQYCKDLITQIPGLQTQPQVYQAVAEAAALLDQRAATTGPNQKHQVEYIPIKYFFVEELVTGIPQENPSKDTIEKILFLVNNMTEENFDSKIDNIKSLLQPAYSSWFSHYLVTQRAITEPNYHSLYSKIITFIDSDVLYEYMLNTTLKQLLLLISTKEVSSIDKNALKSLSSWLGRITLGVDKPIRHKNIAIRELLLDAHKNNRLEIIVPFVCKIIANVIDSKIFAPPNAWTMGILMLLAELNKKANWKLSLTFEVEVLFKLLSISLAEIEESHYLENIDIVEELAGSLNNVSVEQRHIEQQRQMATIQQYQHHNVSIQNRQSSIPHNNLQGEQQSQSEVGTSNDELFSNLVGSTLFVTHPDLRRVFRMAIAKSVREILPPAIEKSASIAVVTTTRIVSKDFATEVDDSKFKAAAITMVRQLAQSLARTTSIELLKDDIRTTTQSLAPNLTSLIAQPMEELQKAIDENVGIALVIIENAAMDRAMQEIGEHLMQEIAIRHYHKDRRSDQPFLSPNANPYALGLPEPLGLKTAGVTPQQFRIYENFGKFKINNDNVSIPPGAPVGINNQQRNMPQQNLNINQQQQQQPQIFQNYAAGMQPQVNGQIPGDIEQVHRVLVQLMDSLVIQIKENSNKSGLKDLEEQNPIKQIILQILSFIDNSLQRDQLALKVAQAVVNSLFATSDSPLCREVLSIFLEQLCSLSALAKKDVIWWLIYAPDSRKFNTLVINSLLHVNLIIGSDVDTMLSVAINNKIENAVMFTIKLLQENILSDVSIMMRMDFVKTVKALSLINDENVRSFLDEYKSRRIIPIGPEVKISETEKYHAIFTEWVKLLEEVEPNDEITVVFITQLLKKGVLSNTADLTKMMKASLELSISIFKESDPTGEVFVSIDALTKLIICLITYQVFETISISEFIHIIFSVIILVFTKDHEQTGSTFNERPYFRLFSNMLSEWSKLRGHNFVNINDAKIRNEFIKFDSEFYEIFSTYLLALQPLAYPGFSFAFITLLSHRMFLPVMLRLPENKGWENLTLLIIALFKFLDQYTEKEGISNAISVVYKGTLRVMLGISNDQPEYLIENHYELLSHLTASYVQLKNVILSAVPKKMFIPNPYNPQLEMKDIEDCQKNPSVFYDPVLDLHVFKKPVDNYLRIPSNSLFKTILNAVHKKEYVMKNGVGYDYVAVDTKLVRAIVLHIGVEVGIDNEKTSSNVIFNTKSSYYTLLFDLINEGSVELKSQLTEAIVEQLRYPNIHTYWFSYVLKQFFYSQDWGEKTSEIQEIILRNLLERIIVNKPHPWGVTVLFTELLHNKDTKLIDLNCVKSVPEIEKIIKILSQTSGNMKVDAVENTIQAPPIPIL</sequence>
<dbReference type="Pfam" id="PF16418">
    <property type="entry name" value="CNOT1_HEAT"/>
    <property type="match status" value="1"/>
</dbReference>
<evidence type="ECO:0008006" key="15">
    <source>
        <dbReference type="Google" id="ProtNLM"/>
    </source>
</evidence>
<comment type="subcellular location">
    <subcellularLocation>
        <location evidence="1">Nucleus</location>
    </subcellularLocation>
</comment>
<dbReference type="InterPro" id="IPR038535">
    <property type="entry name" value="CNOT1_TTP_bind_sf"/>
</dbReference>
<feature type="domain" description="CCR4-NOT transcription complex subunit 1 TTP binding" evidence="9">
    <location>
        <begin position="446"/>
        <end position="597"/>
    </location>
</feature>
<dbReference type="GO" id="GO:0017148">
    <property type="term" value="P:negative regulation of translation"/>
    <property type="evidence" value="ECO:0007669"/>
    <property type="project" value="InterPro"/>
</dbReference>
<dbReference type="InterPro" id="IPR007196">
    <property type="entry name" value="CCR4-Not_Not1_C"/>
</dbReference>
<dbReference type="Gene3D" id="1.25.40.840">
    <property type="entry name" value="CCR4-NOT transcription complex subunit 1 TTP binding domain"/>
    <property type="match status" value="1"/>
</dbReference>
<evidence type="ECO:0000259" key="7">
    <source>
        <dbReference type="Pfam" id="PF12842"/>
    </source>
</evidence>
<keyword evidence="4" id="KW-0804">Transcription</keyword>
<dbReference type="InterPro" id="IPR032195">
    <property type="entry name" value="CNOT1_HEAT_N"/>
</dbReference>
<protein>
    <recommendedName>
        <fullName evidence="15">General negative regulator of transcription subunit 1</fullName>
    </recommendedName>
</protein>
<dbReference type="PANTHER" id="PTHR13162:SF8">
    <property type="entry name" value="CCR4-NOT TRANSCRIPTION COMPLEX SUBUNIT 1"/>
    <property type="match status" value="1"/>
</dbReference>
<dbReference type="Proteomes" id="UP000005666">
    <property type="component" value="Chromosome 8"/>
</dbReference>
<dbReference type="GO" id="GO:0000749">
    <property type="term" value="P:response to pheromone triggering conjugation with cellular fusion"/>
    <property type="evidence" value="ECO:0007669"/>
    <property type="project" value="EnsemblFungi"/>
</dbReference>
<dbReference type="InterPro" id="IPR024557">
    <property type="entry name" value="CNOT1_dom_4"/>
</dbReference>
<dbReference type="Pfam" id="PF25097">
    <property type="entry name" value="ARM_Cnot1"/>
    <property type="match status" value="1"/>
</dbReference>
<evidence type="ECO:0000259" key="6">
    <source>
        <dbReference type="Pfam" id="PF04054"/>
    </source>
</evidence>
<dbReference type="Gene3D" id="1.25.40.800">
    <property type="match status" value="1"/>
</dbReference>
<keyword evidence="3" id="KW-0805">Transcription regulation</keyword>
<evidence type="ECO:0000256" key="1">
    <source>
        <dbReference type="ARBA" id="ARBA00004123"/>
    </source>
</evidence>
<evidence type="ECO:0000259" key="8">
    <source>
        <dbReference type="Pfam" id="PF16415"/>
    </source>
</evidence>
<dbReference type="Gene3D" id="1.25.40.180">
    <property type="match status" value="1"/>
</dbReference>
<dbReference type="Gene3D" id="1.25.40.790">
    <property type="match status" value="1"/>
</dbReference>
<dbReference type="PANTHER" id="PTHR13162">
    <property type="entry name" value="CCR4-NOT TRANSCRIPTION COMPLEX"/>
    <property type="match status" value="1"/>
</dbReference>
<dbReference type="GO" id="GO:0001671">
    <property type="term" value="F:ATPase activator activity"/>
    <property type="evidence" value="ECO:0007669"/>
    <property type="project" value="EnsemblFungi"/>
</dbReference>
<dbReference type="GO" id="GO:0007124">
    <property type="term" value="P:pseudohyphal growth"/>
    <property type="evidence" value="ECO:0007669"/>
    <property type="project" value="EnsemblFungi"/>
</dbReference>
<dbReference type="InterPro" id="IPR032191">
    <property type="entry name" value="CNOT1_CAF1_bind"/>
</dbReference>
<evidence type="ECO:0000259" key="10">
    <source>
        <dbReference type="Pfam" id="PF16418"/>
    </source>
</evidence>
<keyword evidence="5" id="KW-0539">Nucleus</keyword>
<dbReference type="InterPro" id="IPR032194">
    <property type="entry name" value="CNOT1_HEAT"/>
</dbReference>
<evidence type="ECO:0000256" key="3">
    <source>
        <dbReference type="ARBA" id="ARBA00023015"/>
    </source>
</evidence>
<dbReference type="GO" id="GO:0010607">
    <property type="term" value="P:negative regulation of cytoplasmic mRNA processing body assembly"/>
    <property type="evidence" value="ECO:0007669"/>
    <property type="project" value="EnsemblFungi"/>
</dbReference>
<dbReference type="CDD" id="cd20710">
    <property type="entry name" value="NOT1_connector"/>
    <property type="match status" value="1"/>
</dbReference>
<keyword evidence="14" id="KW-1185">Reference proteome</keyword>